<name>A0ABP9WSY6_9GAMM</name>
<accession>A0ABP9WSY6</accession>
<evidence type="ECO:0000313" key="2">
    <source>
        <dbReference type="EMBL" id="GAA5525251.1"/>
    </source>
</evidence>
<dbReference type="PANTHER" id="PTHR32305:SF15">
    <property type="entry name" value="PROTEIN RHSA-RELATED"/>
    <property type="match status" value="1"/>
</dbReference>
<evidence type="ECO:0000256" key="1">
    <source>
        <dbReference type="SAM" id="Phobius"/>
    </source>
</evidence>
<reference evidence="2 3" key="1">
    <citation type="submission" date="2024-02" db="EMBL/GenBank/DDBJ databases">
        <title>Microbulbifer aestuariivivens NBRC 112533.</title>
        <authorList>
            <person name="Ichikawa N."/>
            <person name="Katano-Makiyama Y."/>
            <person name="Hidaka K."/>
        </authorList>
    </citation>
    <scope>NUCLEOTIDE SEQUENCE [LARGE SCALE GENOMIC DNA]</scope>
    <source>
        <strain evidence="2 3">NBRC 112533</strain>
    </source>
</reference>
<dbReference type="NCBIfam" id="TIGR03696">
    <property type="entry name" value="Rhs_assc_core"/>
    <property type="match status" value="1"/>
</dbReference>
<evidence type="ECO:0008006" key="4">
    <source>
        <dbReference type="Google" id="ProtNLM"/>
    </source>
</evidence>
<keyword evidence="1" id="KW-0472">Membrane</keyword>
<keyword evidence="1" id="KW-1133">Transmembrane helix</keyword>
<feature type="transmembrane region" description="Helical" evidence="1">
    <location>
        <begin position="210"/>
        <end position="228"/>
    </location>
</feature>
<organism evidence="2 3">
    <name type="scientific">Microbulbifer aestuariivivens</name>
    <dbReference type="NCBI Taxonomy" id="1908308"/>
    <lineage>
        <taxon>Bacteria</taxon>
        <taxon>Pseudomonadati</taxon>
        <taxon>Pseudomonadota</taxon>
        <taxon>Gammaproteobacteria</taxon>
        <taxon>Cellvibrionales</taxon>
        <taxon>Microbulbiferaceae</taxon>
        <taxon>Microbulbifer</taxon>
    </lineage>
</organism>
<dbReference type="InterPro" id="IPR050708">
    <property type="entry name" value="T6SS_VgrG/RHS"/>
</dbReference>
<gene>
    <name evidence="2" type="ORF">Maes01_01816</name>
</gene>
<sequence>MAVQRLELSANDEVTGEGIQYLHKDLQGSLDVITDGSGQVAEDAYGNRQVFSFDPWGKRRDRHTWAPIADGPSGIVAALKVGAFAHLSTNRGYTGHEMLDEVGLIHMNGRVYDPHLARFVSADPVIDGVTSVQGYNRYAYVHNNPLMYTDPSGYSSWNKFRDQILKPVVALAISYFLPGAAFLGGVANSLGAYMLSGAVAGAVTTGTMEGAFTGAFSAMVFYGIGSAFKSAGWAQAAKGAKGVWGTGLNGLGHA</sequence>
<proteinExistence type="predicted"/>
<keyword evidence="1" id="KW-0812">Transmembrane</keyword>
<protein>
    <recommendedName>
        <fullName evidence="4">RHS repeat-associated core domain-containing protein</fullName>
    </recommendedName>
</protein>
<dbReference type="Gene3D" id="2.180.10.10">
    <property type="entry name" value="RHS repeat-associated core"/>
    <property type="match status" value="1"/>
</dbReference>
<evidence type="ECO:0000313" key="3">
    <source>
        <dbReference type="Proteomes" id="UP001408594"/>
    </source>
</evidence>
<feature type="transmembrane region" description="Helical" evidence="1">
    <location>
        <begin position="168"/>
        <end position="190"/>
    </location>
</feature>
<dbReference type="InterPro" id="IPR022385">
    <property type="entry name" value="Rhs_assc_core"/>
</dbReference>
<comment type="caution">
    <text evidence="2">The sequence shown here is derived from an EMBL/GenBank/DDBJ whole genome shotgun (WGS) entry which is preliminary data.</text>
</comment>
<dbReference type="PANTHER" id="PTHR32305">
    <property type="match status" value="1"/>
</dbReference>
<dbReference type="EMBL" id="BAABRT010000013">
    <property type="protein sequence ID" value="GAA5525251.1"/>
    <property type="molecule type" value="Genomic_DNA"/>
</dbReference>
<keyword evidence="3" id="KW-1185">Reference proteome</keyword>
<dbReference type="Proteomes" id="UP001408594">
    <property type="component" value="Unassembled WGS sequence"/>
</dbReference>